<dbReference type="GO" id="GO:0004674">
    <property type="term" value="F:protein serine/threonine kinase activity"/>
    <property type="evidence" value="ECO:0007669"/>
    <property type="project" value="InterPro"/>
</dbReference>
<dbReference type="InterPro" id="IPR021820">
    <property type="entry name" value="S-locus_recpt_kinase_C"/>
</dbReference>
<keyword evidence="3" id="KW-1185">Reference proteome</keyword>
<dbReference type="Pfam" id="PF11883">
    <property type="entry name" value="DUF3403"/>
    <property type="match status" value="1"/>
</dbReference>
<proteinExistence type="predicted"/>
<reference evidence="2" key="1">
    <citation type="submission" date="2022-07" db="EMBL/GenBank/DDBJ databases">
        <authorList>
            <person name="Macas J."/>
            <person name="Novak P."/>
            <person name="Neumann P."/>
        </authorList>
    </citation>
    <scope>NUCLEOTIDE SEQUENCE</scope>
</reference>
<dbReference type="EMBL" id="CAMAPF010000915">
    <property type="protein sequence ID" value="CAH9119817.1"/>
    <property type="molecule type" value="Genomic_DNA"/>
</dbReference>
<evidence type="ECO:0000313" key="3">
    <source>
        <dbReference type="Proteomes" id="UP001152523"/>
    </source>
</evidence>
<dbReference type="Proteomes" id="UP001152523">
    <property type="component" value="Unassembled WGS sequence"/>
</dbReference>
<dbReference type="PANTHER" id="PTHR27006:SF605">
    <property type="entry name" value="COLD-RESPONSIVE PROTEIN KINASE 1-LIKE"/>
    <property type="match status" value="1"/>
</dbReference>
<comment type="caution">
    <text evidence="2">The sequence shown here is derived from an EMBL/GenBank/DDBJ whole genome shotgun (WGS) entry which is preliminary data.</text>
</comment>
<organism evidence="2 3">
    <name type="scientific">Cuscuta epithymum</name>
    <dbReference type="NCBI Taxonomy" id="186058"/>
    <lineage>
        <taxon>Eukaryota</taxon>
        <taxon>Viridiplantae</taxon>
        <taxon>Streptophyta</taxon>
        <taxon>Embryophyta</taxon>
        <taxon>Tracheophyta</taxon>
        <taxon>Spermatophyta</taxon>
        <taxon>Magnoliopsida</taxon>
        <taxon>eudicotyledons</taxon>
        <taxon>Gunneridae</taxon>
        <taxon>Pentapetalae</taxon>
        <taxon>asterids</taxon>
        <taxon>lamiids</taxon>
        <taxon>Solanales</taxon>
        <taxon>Convolvulaceae</taxon>
        <taxon>Cuscuteae</taxon>
        <taxon>Cuscuta</taxon>
        <taxon>Cuscuta subgen. Cuscuta</taxon>
    </lineage>
</organism>
<dbReference type="AlphaFoldDB" id="A0AAV0EC30"/>
<gene>
    <name evidence="2" type="ORF">CEPIT_LOCUS22773</name>
</gene>
<accession>A0AAV0EC30</accession>
<evidence type="ECO:0000313" key="2">
    <source>
        <dbReference type="EMBL" id="CAH9119817.1"/>
    </source>
</evidence>
<dbReference type="PANTHER" id="PTHR27006">
    <property type="entry name" value="PROMASTIGOTE SURFACE ANTIGEN PROTEIN PSA"/>
    <property type="match status" value="1"/>
</dbReference>
<name>A0AAV0EC30_9ASTE</name>
<sequence length="88" mass="9929">MEIVEPHLSDTPTLSTSEVLRSIHVALLCVQQRPEDRPNMSSVILMLNNEGVLPQPKQPGFFTEENNTCCRNHLISTNEMTITSLQPR</sequence>
<protein>
    <recommendedName>
        <fullName evidence="1">S-locus receptor kinase C-terminal domain-containing protein</fullName>
    </recommendedName>
</protein>
<evidence type="ECO:0000259" key="1">
    <source>
        <dbReference type="Pfam" id="PF11883"/>
    </source>
</evidence>
<feature type="domain" description="S-locus receptor kinase C-terminal" evidence="1">
    <location>
        <begin position="48"/>
        <end position="88"/>
    </location>
</feature>